<proteinExistence type="predicted"/>
<name>A0ABQ9HLT3_9NEOP</name>
<evidence type="ECO:0000313" key="1">
    <source>
        <dbReference type="EMBL" id="KAJ8885330.1"/>
    </source>
</evidence>
<dbReference type="EMBL" id="JARBHB010000004">
    <property type="protein sequence ID" value="KAJ8885330.1"/>
    <property type="molecule type" value="Genomic_DNA"/>
</dbReference>
<keyword evidence="2" id="KW-1185">Reference proteome</keyword>
<reference evidence="1 2" key="1">
    <citation type="submission" date="2023-02" db="EMBL/GenBank/DDBJ databases">
        <title>LHISI_Scaffold_Assembly.</title>
        <authorList>
            <person name="Stuart O.P."/>
            <person name="Cleave R."/>
            <person name="Magrath M.J.L."/>
            <person name="Mikheyev A.S."/>
        </authorList>
    </citation>
    <scope>NUCLEOTIDE SEQUENCE [LARGE SCALE GENOMIC DNA]</scope>
    <source>
        <strain evidence="1">Daus_M_001</strain>
        <tissue evidence="1">Leg muscle</tissue>
    </source>
</reference>
<comment type="caution">
    <text evidence="1">The sequence shown here is derived from an EMBL/GenBank/DDBJ whole genome shotgun (WGS) entry which is preliminary data.</text>
</comment>
<accession>A0ABQ9HLT3</accession>
<protein>
    <submittedName>
        <fullName evidence="1">Uncharacterized protein</fullName>
    </submittedName>
</protein>
<dbReference type="Proteomes" id="UP001159363">
    <property type="component" value="Chromosome X"/>
</dbReference>
<gene>
    <name evidence="1" type="ORF">PR048_011527</name>
</gene>
<evidence type="ECO:0000313" key="2">
    <source>
        <dbReference type="Proteomes" id="UP001159363"/>
    </source>
</evidence>
<organism evidence="1 2">
    <name type="scientific">Dryococelus australis</name>
    <dbReference type="NCBI Taxonomy" id="614101"/>
    <lineage>
        <taxon>Eukaryota</taxon>
        <taxon>Metazoa</taxon>
        <taxon>Ecdysozoa</taxon>
        <taxon>Arthropoda</taxon>
        <taxon>Hexapoda</taxon>
        <taxon>Insecta</taxon>
        <taxon>Pterygota</taxon>
        <taxon>Neoptera</taxon>
        <taxon>Polyneoptera</taxon>
        <taxon>Phasmatodea</taxon>
        <taxon>Verophasmatodea</taxon>
        <taxon>Anareolatae</taxon>
        <taxon>Phasmatidae</taxon>
        <taxon>Eurycanthinae</taxon>
        <taxon>Dryococelus</taxon>
    </lineage>
</organism>
<sequence>MLLHWLSSGGALHDHHGGRPLNLTPQTSTLRYASPSLANRHLPGYFHISELWKIGGWIMLMSRFQFTIIHQKGKGNAVAERLSRMYDQNGFEPI</sequence>